<reference evidence="2 3" key="1">
    <citation type="submission" date="2019-04" db="EMBL/GenBank/DDBJ databases">
        <title>Friends and foes A comparative genomics studyof 23 Aspergillus species from section Flavi.</title>
        <authorList>
            <consortium name="DOE Joint Genome Institute"/>
            <person name="Kjaerbolling I."/>
            <person name="Vesth T."/>
            <person name="Frisvad J.C."/>
            <person name="Nybo J.L."/>
            <person name="Theobald S."/>
            <person name="Kildgaard S."/>
            <person name="Isbrandt T."/>
            <person name="Kuo A."/>
            <person name="Sato A."/>
            <person name="Lyhne E.K."/>
            <person name="Kogle M.E."/>
            <person name="Wiebenga A."/>
            <person name="Kun R.S."/>
            <person name="Lubbers R.J."/>
            <person name="Makela M.R."/>
            <person name="Barry K."/>
            <person name="Chovatia M."/>
            <person name="Clum A."/>
            <person name="Daum C."/>
            <person name="Haridas S."/>
            <person name="He G."/>
            <person name="LaButti K."/>
            <person name="Lipzen A."/>
            <person name="Mondo S."/>
            <person name="Riley R."/>
            <person name="Salamov A."/>
            <person name="Simmons B.A."/>
            <person name="Magnuson J.K."/>
            <person name="Henrissat B."/>
            <person name="Mortensen U.H."/>
            <person name="Larsen T.O."/>
            <person name="Devries R.P."/>
            <person name="Grigoriev I.V."/>
            <person name="Machida M."/>
            <person name="Baker S.E."/>
            <person name="Andersen M.R."/>
        </authorList>
    </citation>
    <scope>NUCLEOTIDE SEQUENCE [LARGE SCALE GENOMIC DNA]</scope>
    <source>
        <strain evidence="2 3">IBT 29228</strain>
    </source>
</reference>
<evidence type="ECO:0000256" key="1">
    <source>
        <dbReference type="SAM" id="MobiDB-lite"/>
    </source>
</evidence>
<dbReference type="Proteomes" id="UP000326198">
    <property type="component" value="Unassembled WGS sequence"/>
</dbReference>
<dbReference type="CDD" id="cd14688">
    <property type="entry name" value="bZIP_YAP"/>
    <property type="match status" value="1"/>
</dbReference>
<dbReference type="Pfam" id="PF11905">
    <property type="entry name" value="DUF3425"/>
    <property type="match status" value="1"/>
</dbReference>
<organism evidence="2 3">
    <name type="scientific">Aspergillus bertholletiae</name>
    <dbReference type="NCBI Taxonomy" id="1226010"/>
    <lineage>
        <taxon>Eukaryota</taxon>
        <taxon>Fungi</taxon>
        <taxon>Dikarya</taxon>
        <taxon>Ascomycota</taxon>
        <taxon>Pezizomycotina</taxon>
        <taxon>Eurotiomycetes</taxon>
        <taxon>Eurotiomycetidae</taxon>
        <taxon>Eurotiales</taxon>
        <taxon>Aspergillaceae</taxon>
        <taxon>Aspergillus</taxon>
        <taxon>Aspergillus subgen. Circumdati</taxon>
    </lineage>
</organism>
<evidence type="ECO:0008006" key="4">
    <source>
        <dbReference type="Google" id="ProtNLM"/>
    </source>
</evidence>
<dbReference type="InterPro" id="IPR021833">
    <property type="entry name" value="DUF3425"/>
</dbReference>
<dbReference type="PANTHER" id="PTHR37012:SF7">
    <property type="entry name" value="B-ZIP TRANSCRIPTION FACTOR (EUROFUNG)-RELATED"/>
    <property type="match status" value="1"/>
</dbReference>
<name>A0A5N7AUH5_9EURO</name>
<feature type="region of interest" description="Disordered" evidence="1">
    <location>
        <begin position="1"/>
        <end position="37"/>
    </location>
</feature>
<dbReference type="AlphaFoldDB" id="A0A5N7AUH5"/>
<evidence type="ECO:0000313" key="2">
    <source>
        <dbReference type="EMBL" id="KAE8373505.1"/>
    </source>
</evidence>
<evidence type="ECO:0000313" key="3">
    <source>
        <dbReference type="Proteomes" id="UP000326198"/>
    </source>
</evidence>
<keyword evidence="3" id="KW-1185">Reference proteome</keyword>
<proteinExistence type="predicted"/>
<feature type="compositionally biased region" description="Basic and acidic residues" evidence="1">
    <location>
        <begin position="12"/>
        <end position="30"/>
    </location>
</feature>
<dbReference type="OrthoDB" id="4161589at2759"/>
<gene>
    <name evidence="2" type="ORF">BDV26DRAFT_271956</name>
</gene>
<accession>A0A5N7AUH5</accession>
<dbReference type="PANTHER" id="PTHR37012">
    <property type="entry name" value="B-ZIP TRANSCRIPTION FACTOR (EUROFUNG)-RELATED"/>
    <property type="match status" value="1"/>
</dbReference>
<dbReference type="EMBL" id="ML736313">
    <property type="protein sequence ID" value="KAE8373505.1"/>
    <property type="molecule type" value="Genomic_DNA"/>
</dbReference>
<sequence>MAEPMSIIAPKAPRDPESQKARKRAWDRAAQRASRQKTKARIEHLQHTIQALQRQTSENTVLQLLRKNDELRAENMRLNRMIHNASSILTGGGRASRFLPATVNHRAMSEPGTLPPGTGNSSIVPYSGPLAEDCPGLHHVCSAPDVMDGRDRPIDCTSRGFPGRVFLRSPLYISSGLATPYRKAHGEEVDGIDEVLDHNPQSYRCSCSAWCQVNEFLSQAYPAISLSDPQRDSSRLLLQAIAQGWDCLGREGLIDPALNILRQMDQYMWSPMPKIFRLAIAYKSYRLMDYIFNPGPDTRSKVPEWELPTVRQMTVQHPCAIDFFPWPCVRDRLIVDYASYLTSCGFFYCIHRYFHFHWPYTFEESYLLDDTGFTPSPLFLEQVENLSSWRMSSHFFLHFPEFFGLIPEAKVAEQCIVPPTIDNIGQASAATGHWMPLAD</sequence>
<protein>
    <recommendedName>
        <fullName evidence="4">BZIP domain-containing protein</fullName>
    </recommendedName>
</protein>